<keyword evidence="1" id="KW-0175">Coiled coil</keyword>
<sequence length="270" mass="30327">MAEGEIDNLTMEQYLALTRGNQTPGVVKPEIGGNVNFEIKSQFMRVLREDTFFRNKNDDAHEHVERVLDIVSLFNIPGVSHDAVMLCVFPITLIGATKRWKVSIFYNGLGTINRELLDSQRPILGMTPAQALKAIQTMADHSQKWHDGASNRNTEGSSNSEGIAAIVNKLENLGRDMKKLKEKVQAIQVGCQICGGAYLDKDCPLNEEVKSVEEVIYGEFGRPFPNNNRNDGRFNRGGYDQPSSGERRPSLTEIINKYMKEESKRHAEQD</sequence>
<protein>
    <recommendedName>
        <fullName evidence="5">Retrotransposon gag domain-containing protein</fullName>
    </recommendedName>
</protein>
<name>A0ABQ5AC52_9ASTR</name>
<reference evidence="3" key="2">
    <citation type="submission" date="2022-01" db="EMBL/GenBank/DDBJ databases">
        <authorList>
            <person name="Yamashiro T."/>
            <person name="Shiraishi A."/>
            <person name="Satake H."/>
            <person name="Nakayama K."/>
        </authorList>
    </citation>
    <scope>NUCLEOTIDE SEQUENCE</scope>
</reference>
<organism evidence="3 4">
    <name type="scientific">Tanacetum coccineum</name>
    <dbReference type="NCBI Taxonomy" id="301880"/>
    <lineage>
        <taxon>Eukaryota</taxon>
        <taxon>Viridiplantae</taxon>
        <taxon>Streptophyta</taxon>
        <taxon>Embryophyta</taxon>
        <taxon>Tracheophyta</taxon>
        <taxon>Spermatophyta</taxon>
        <taxon>Magnoliopsida</taxon>
        <taxon>eudicotyledons</taxon>
        <taxon>Gunneridae</taxon>
        <taxon>Pentapetalae</taxon>
        <taxon>asterids</taxon>
        <taxon>campanulids</taxon>
        <taxon>Asterales</taxon>
        <taxon>Asteraceae</taxon>
        <taxon>Asteroideae</taxon>
        <taxon>Anthemideae</taxon>
        <taxon>Anthemidinae</taxon>
        <taxon>Tanacetum</taxon>
    </lineage>
</organism>
<feature type="coiled-coil region" evidence="1">
    <location>
        <begin position="163"/>
        <end position="190"/>
    </location>
</feature>
<feature type="compositionally biased region" description="Low complexity" evidence="2">
    <location>
        <begin position="220"/>
        <end position="229"/>
    </location>
</feature>
<accession>A0ABQ5AC52</accession>
<gene>
    <name evidence="3" type="ORF">Tco_0819893</name>
</gene>
<feature type="region of interest" description="Disordered" evidence="2">
    <location>
        <begin position="220"/>
        <end position="250"/>
    </location>
</feature>
<dbReference type="EMBL" id="BQNB010012065">
    <property type="protein sequence ID" value="GJS98723.1"/>
    <property type="molecule type" value="Genomic_DNA"/>
</dbReference>
<dbReference type="Proteomes" id="UP001151760">
    <property type="component" value="Unassembled WGS sequence"/>
</dbReference>
<evidence type="ECO:0000313" key="3">
    <source>
        <dbReference type="EMBL" id="GJS98723.1"/>
    </source>
</evidence>
<proteinExistence type="predicted"/>
<comment type="caution">
    <text evidence="3">The sequence shown here is derived from an EMBL/GenBank/DDBJ whole genome shotgun (WGS) entry which is preliminary data.</text>
</comment>
<keyword evidence="4" id="KW-1185">Reference proteome</keyword>
<evidence type="ECO:0000256" key="1">
    <source>
        <dbReference type="SAM" id="Coils"/>
    </source>
</evidence>
<evidence type="ECO:0008006" key="5">
    <source>
        <dbReference type="Google" id="ProtNLM"/>
    </source>
</evidence>
<evidence type="ECO:0000256" key="2">
    <source>
        <dbReference type="SAM" id="MobiDB-lite"/>
    </source>
</evidence>
<reference evidence="3" key="1">
    <citation type="journal article" date="2022" name="Int. J. Mol. Sci.">
        <title>Draft Genome of Tanacetum Coccineum: Genomic Comparison of Closely Related Tanacetum-Family Plants.</title>
        <authorList>
            <person name="Yamashiro T."/>
            <person name="Shiraishi A."/>
            <person name="Nakayama K."/>
            <person name="Satake H."/>
        </authorList>
    </citation>
    <scope>NUCLEOTIDE SEQUENCE</scope>
</reference>
<evidence type="ECO:0000313" key="4">
    <source>
        <dbReference type="Proteomes" id="UP001151760"/>
    </source>
</evidence>